<reference evidence="8 9" key="1">
    <citation type="submission" date="2018-02" db="EMBL/GenBank/DDBJ databases">
        <title>The draft genome of Phyllobacterium myrsinacearum DSM5892.</title>
        <authorList>
            <person name="Li L."/>
            <person name="Liu L."/>
            <person name="Zhang X."/>
            <person name="Wang T."/>
        </authorList>
    </citation>
    <scope>NUCLEOTIDE SEQUENCE [LARGE SCALE GENOMIC DNA]</scope>
    <source>
        <strain evidence="8 9">DSM 5892</strain>
    </source>
</reference>
<protein>
    <submittedName>
        <fullName evidence="8">Efflux RND transporter periplasmic adaptor subunit</fullName>
    </submittedName>
</protein>
<dbReference type="AlphaFoldDB" id="A0A2S9JA27"/>
<dbReference type="NCBIfam" id="TIGR01730">
    <property type="entry name" value="RND_mfp"/>
    <property type="match status" value="1"/>
</dbReference>
<evidence type="ECO:0000259" key="6">
    <source>
        <dbReference type="Pfam" id="PF25917"/>
    </source>
</evidence>
<comment type="subcellular location">
    <subcellularLocation>
        <location evidence="1">Cell envelope</location>
    </subcellularLocation>
</comment>
<dbReference type="Gene3D" id="2.40.30.170">
    <property type="match status" value="1"/>
</dbReference>
<dbReference type="InterPro" id="IPR006143">
    <property type="entry name" value="RND_pump_MFP"/>
</dbReference>
<feature type="domain" description="Multidrug resistance protein MdtA-like barrel-sandwich hybrid" evidence="6">
    <location>
        <begin position="34"/>
        <end position="190"/>
    </location>
</feature>
<dbReference type="EMBL" id="PVBT01000012">
    <property type="protein sequence ID" value="PRD49547.1"/>
    <property type="molecule type" value="Genomic_DNA"/>
</dbReference>
<proteinExistence type="inferred from homology"/>
<dbReference type="OrthoDB" id="9791520at2"/>
<keyword evidence="9" id="KW-1185">Reference proteome</keyword>
<comment type="caution">
    <text evidence="8">The sequence shown here is derived from an EMBL/GenBank/DDBJ whole genome shotgun (WGS) entry which is preliminary data.</text>
</comment>
<evidence type="ECO:0000313" key="8">
    <source>
        <dbReference type="EMBL" id="PRD49547.1"/>
    </source>
</evidence>
<dbReference type="Gene3D" id="2.40.420.20">
    <property type="match status" value="1"/>
</dbReference>
<dbReference type="GO" id="GO:1990281">
    <property type="term" value="C:efflux pump complex"/>
    <property type="evidence" value="ECO:0007669"/>
    <property type="project" value="TreeGrafter"/>
</dbReference>
<keyword evidence="4 5" id="KW-0175">Coiled coil</keyword>
<dbReference type="InterPro" id="IPR058627">
    <property type="entry name" value="MdtA-like_C"/>
</dbReference>
<keyword evidence="3" id="KW-0813">Transport</keyword>
<organism evidence="8 9">
    <name type="scientific">Phyllobacterium myrsinacearum</name>
    <dbReference type="NCBI Taxonomy" id="28101"/>
    <lineage>
        <taxon>Bacteria</taxon>
        <taxon>Pseudomonadati</taxon>
        <taxon>Pseudomonadota</taxon>
        <taxon>Alphaproteobacteria</taxon>
        <taxon>Hyphomicrobiales</taxon>
        <taxon>Phyllobacteriaceae</taxon>
        <taxon>Phyllobacterium</taxon>
    </lineage>
</organism>
<dbReference type="InterPro" id="IPR030190">
    <property type="entry name" value="MacA_alpha-hairpin_sf"/>
</dbReference>
<evidence type="ECO:0000256" key="1">
    <source>
        <dbReference type="ARBA" id="ARBA00004196"/>
    </source>
</evidence>
<dbReference type="GO" id="GO:0030313">
    <property type="term" value="C:cell envelope"/>
    <property type="evidence" value="ECO:0007669"/>
    <property type="project" value="UniProtKB-SubCell"/>
</dbReference>
<accession>A0A2S9JA27</accession>
<evidence type="ECO:0000256" key="3">
    <source>
        <dbReference type="ARBA" id="ARBA00022448"/>
    </source>
</evidence>
<dbReference type="Proteomes" id="UP000238563">
    <property type="component" value="Unassembled WGS sequence"/>
</dbReference>
<dbReference type="GO" id="GO:0019898">
    <property type="term" value="C:extrinsic component of membrane"/>
    <property type="evidence" value="ECO:0007669"/>
    <property type="project" value="InterPro"/>
</dbReference>
<evidence type="ECO:0000256" key="2">
    <source>
        <dbReference type="ARBA" id="ARBA00009477"/>
    </source>
</evidence>
<dbReference type="Pfam" id="PF25917">
    <property type="entry name" value="BSH_RND"/>
    <property type="match status" value="1"/>
</dbReference>
<dbReference type="InterPro" id="IPR058625">
    <property type="entry name" value="MdtA-like_BSH"/>
</dbReference>
<gene>
    <name evidence="8" type="ORF">C5750_26035</name>
</gene>
<feature type="coiled-coil region" evidence="5">
    <location>
        <begin position="113"/>
        <end position="147"/>
    </location>
</feature>
<evidence type="ECO:0000313" key="9">
    <source>
        <dbReference type="Proteomes" id="UP000238563"/>
    </source>
</evidence>
<dbReference type="Gene3D" id="2.40.50.100">
    <property type="match status" value="1"/>
</dbReference>
<evidence type="ECO:0000256" key="5">
    <source>
        <dbReference type="SAM" id="Coils"/>
    </source>
</evidence>
<sequence>MLEDNKQAGLLTAPVVVGSIEETVLANGVLEPARMVNVGAQVNGQIDALHVSLGQKVKAGDLIATIDSLPQSNALRIAEAALANVTAQHKARSIQLRQAVTVYRRQASLLSQKAASRLDVETAEAAYKTLEAEVAALQAQMVQAGVEVETARVNLGYTRIIAPMDGVVIAVITKQGQTLNSAQTVPTIVVLAQLDTMRMKIQISEADVGRAKPGQKVWFKILGDRQTRYEAVLAQIEPAPTSMSSEAGIQAAANPQGTVAIYYNGLLELPNPVAALRPLMTAQVNIVLARVSDTPLIPWSALAEPEADGRYRVRVRTPDGKSQARLVTIGLSDKVQAQVLDGLSVGDEVVLRADGPLSEPVTGGML</sequence>
<dbReference type="PANTHER" id="PTHR30469">
    <property type="entry name" value="MULTIDRUG RESISTANCE PROTEIN MDTA"/>
    <property type="match status" value="1"/>
</dbReference>
<evidence type="ECO:0000259" key="7">
    <source>
        <dbReference type="Pfam" id="PF25967"/>
    </source>
</evidence>
<dbReference type="SUPFAM" id="SSF111369">
    <property type="entry name" value="HlyD-like secretion proteins"/>
    <property type="match status" value="1"/>
</dbReference>
<dbReference type="PANTHER" id="PTHR30469:SF33">
    <property type="entry name" value="SLR1207 PROTEIN"/>
    <property type="match status" value="1"/>
</dbReference>
<dbReference type="GO" id="GO:0015562">
    <property type="term" value="F:efflux transmembrane transporter activity"/>
    <property type="evidence" value="ECO:0007669"/>
    <property type="project" value="TreeGrafter"/>
</dbReference>
<feature type="domain" description="Multidrug resistance protein MdtA-like C-terminal permuted SH3" evidence="7">
    <location>
        <begin position="296"/>
        <end position="351"/>
    </location>
</feature>
<dbReference type="GO" id="GO:1990961">
    <property type="term" value="P:xenobiotic detoxification by transmembrane export across the plasma membrane"/>
    <property type="evidence" value="ECO:0007669"/>
    <property type="project" value="InterPro"/>
</dbReference>
<dbReference type="GO" id="GO:1990195">
    <property type="term" value="C:macrolide transmembrane transporter complex"/>
    <property type="evidence" value="ECO:0007669"/>
    <property type="project" value="InterPro"/>
</dbReference>
<comment type="similarity">
    <text evidence="2">Belongs to the membrane fusion protein (MFP) (TC 8.A.1) family.</text>
</comment>
<name>A0A2S9JA27_9HYPH</name>
<dbReference type="Pfam" id="PF25967">
    <property type="entry name" value="RND-MFP_C"/>
    <property type="match status" value="1"/>
</dbReference>
<dbReference type="Gene3D" id="6.10.140.1990">
    <property type="match status" value="1"/>
</dbReference>
<evidence type="ECO:0000256" key="4">
    <source>
        <dbReference type="ARBA" id="ARBA00023054"/>
    </source>
</evidence>